<dbReference type="PANTHER" id="PTHR32176:SF120">
    <property type="entry name" value="PATATIN"/>
    <property type="match status" value="1"/>
</dbReference>
<dbReference type="Gene3D" id="3.40.1090.10">
    <property type="entry name" value="Cytosolic phospholipase A2 catalytic domain"/>
    <property type="match status" value="1"/>
</dbReference>
<comment type="function">
    <text evidence="5">Lipolytic acyl hydrolase (LAH).</text>
</comment>
<comment type="domain">
    <text evidence="5">The nitrogen atoms of the two glycine residues in the GGXR motif define the oxyanion hole, and stabilize the oxyanion that forms during the nucleophilic attack by the catalytic serine during substrate cleavage.</text>
</comment>
<proteinExistence type="inferred from homology"/>
<dbReference type="PANTHER" id="PTHR32176">
    <property type="entry name" value="XYLOSE ISOMERASE"/>
    <property type="match status" value="1"/>
</dbReference>
<feature type="short sequence motif" description="GXGXXG" evidence="4">
    <location>
        <begin position="24"/>
        <end position="29"/>
    </location>
</feature>
<dbReference type="EC" id="3.1.1.-" evidence="5"/>
<evidence type="ECO:0000256" key="4">
    <source>
        <dbReference type="PROSITE-ProRule" id="PRU01161"/>
    </source>
</evidence>
<protein>
    <recommendedName>
        <fullName evidence="5">Patatin</fullName>
        <ecNumber evidence="5">3.1.1.-</ecNumber>
    </recommendedName>
</protein>
<comment type="function">
    <text evidence="3">Possesses non-specific lipolytic acyl hydrolase (LAH) activity. Hydrolyzes phospholipids as well as galactolipids. May play a role in disease resistance.</text>
</comment>
<dbReference type="GO" id="GO:0047372">
    <property type="term" value="F:monoacylglycerol lipase activity"/>
    <property type="evidence" value="ECO:0007669"/>
    <property type="project" value="TreeGrafter"/>
</dbReference>
<feature type="short sequence motif" description="DGA/G" evidence="4">
    <location>
        <begin position="186"/>
        <end position="188"/>
    </location>
</feature>
<dbReference type="Pfam" id="PF01734">
    <property type="entry name" value="Patatin"/>
    <property type="match status" value="1"/>
</dbReference>
<feature type="short sequence motif" description="GXSXG" evidence="4">
    <location>
        <begin position="62"/>
        <end position="66"/>
    </location>
</feature>
<keyword evidence="2 4" id="KW-0443">Lipid metabolism</keyword>
<dbReference type="AlphaFoldDB" id="A0A8T3AGI0"/>
<evidence type="ECO:0000313" key="7">
    <source>
        <dbReference type="EMBL" id="KAI0495273.1"/>
    </source>
</evidence>
<evidence type="ECO:0000259" key="6">
    <source>
        <dbReference type="PROSITE" id="PS51635"/>
    </source>
</evidence>
<gene>
    <name evidence="7" type="ORF">KFK09_025423</name>
</gene>
<evidence type="ECO:0000256" key="3">
    <source>
        <dbReference type="ARBA" id="ARBA00025642"/>
    </source>
</evidence>
<keyword evidence="8" id="KW-1185">Reference proteome</keyword>
<keyword evidence="4 5" id="KW-0378">Hydrolase</keyword>
<comment type="similarity">
    <text evidence="1 5">Belongs to the patatin family.</text>
</comment>
<name>A0A8T3AGI0_DENNO</name>
<dbReference type="Proteomes" id="UP000829196">
    <property type="component" value="Unassembled WGS sequence"/>
</dbReference>
<dbReference type="InterPro" id="IPR002641">
    <property type="entry name" value="PNPLA_dom"/>
</dbReference>
<evidence type="ECO:0000256" key="2">
    <source>
        <dbReference type="ARBA" id="ARBA00023098"/>
    </source>
</evidence>
<dbReference type="CDD" id="cd07214">
    <property type="entry name" value="Pat17_isozyme_like"/>
    <property type="match status" value="1"/>
</dbReference>
<dbReference type="GO" id="GO:0016042">
    <property type="term" value="P:lipid catabolic process"/>
    <property type="evidence" value="ECO:0007669"/>
    <property type="project" value="UniProtKB-UniRule"/>
</dbReference>
<organism evidence="7 8">
    <name type="scientific">Dendrobium nobile</name>
    <name type="common">Orchid</name>
    <dbReference type="NCBI Taxonomy" id="94219"/>
    <lineage>
        <taxon>Eukaryota</taxon>
        <taxon>Viridiplantae</taxon>
        <taxon>Streptophyta</taxon>
        <taxon>Embryophyta</taxon>
        <taxon>Tracheophyta</taxon>
        <taxon>Spermatophyta</taxon>
        <taxon>Magnoliopsida</taxon>
        <taxon>Liliopsida</taxon>
        <taxon>Asparagales</taxon>
        <taxon>Orchidaceae</taxon>
        <taxon>Epidendroideae</taxon>
        <taxon>Malaxideae</taxon>
        <taxon>Dendrobiinae</taxon>
        <taxon>Dendrobium</taxon>
    </lineage>
</organism>
<feature type="active site" description="Proton acceptor" evidence="4">
    <location>
        <position position="186"/>
    </location>
</feature>
<dbReference type="SMR" id="A0A8T3AGI0"/>
<dbReference type="GO" id="GO:0004620">
    <property type="term" value="F:phospholipase activity"/>
    <property type="evidence" value="ECO:0007669"/>
    <property type="project" value="TreeGrafter"/>
</dbReference>
<evidence type="ECO:0000256" key="5">
    <source>
        <dbReference type="RuleBase" id="RU361262"/>
    </source>
</evidence>
<sequence>MAASNERSFLRSHGSLVTVLSIDGGGVRGIIPAVILAFLEAELQKIDGEEARLADYFDVIAGTSTGGLVTAMLTAPNKCKRPLYSSVFIWLKLLLYNGEFLHSLIEDVLEDTKLHQTLTNVVIPTFDIELLQPTIFSSFEAKSTPSKDAYLSDICIGTSAAPVYLPAHYFKTKNSNGFPREFNLIDGGVAANNPILLAMNMVSKNIFQQSEDYFKIKPVQYERFLVLSLGTGSTKKEKYYNAEDAAKWGMIRWLCNGGDLPIIKIYSEASTDMIDIMLSVLFKSLKKEQNYLRIQDDTLTGDASSMDISTEKNLKELVKIGENLIEKPLSRVNIDTGVYEPVKCGGTNKQALIDFAKDLSKQRNMRIHGAQKAAKLI</sequence>
<dbReference type="InterPro" id="IPR016035">
    <property type="entry name" value="Acyl_Trfase/lysoPLipase"/>
</dbReference>
<accession>A0A8T3AGI0</accession>
<feature type="active site" description="Nucleophile" evidence="4">
    <location>
        <position position="64"/>
    </location>
</feature>
<dbReference type="EMBL" id="JAGYWB010000017">
    <property type="protein sequence ID" value="KAI0495273.1"/>
    <property type="molecule type" value="Genomic_DNA"/>
</dbReference>
<evidence type="ECO:0000256" key="1">
    <source>
        <dbReference type="ARBA" id="ARBA00010240"/>
    </source>
</evidence>
<dbReference type="SUPFAM" id="SSF52151">
    <property type="entry name" value="FabD/lysophospholipase-like"/>
    <property type="match status" value="1"/>
</dbReference>
<keyword evidence="4 5" id="KW-0442">Lipid degradation</keyword>
<evidence type="ECO:0000313" key="8">
    <source>
        <dbReference type="Proteomes" id="UP000829196"/>
    </source>
</evidence>
<reference evidence="7" key="1">
    <citation type="journal article" date="2022" name="Front. Genet.">
        <title>Chromosome-Scale Assembly of the Dendrobium nobile Genome Provides Insights Into the Molecular Mechanism of the Biosynthesis of the Medicinal Active Ingredient of Dendrobium.</title>
        <authorList>
            <person name="Xu Q."/>
            <person name="Niu S.-C."/>
            <person name="Li K.-L."/>
            <person name="Zheng P.-J."/>
            <person name="Zhang X.-J."/>
            <person name="Jia Y."/>
            <person name="Liu Y."/>
            <person name="Niu Y.-X."/>
            <person name="Yu L.-H."/>
            <person name="Chen D.-F."/>
            <person name="Zhang G.-Q."/>
        </authorList>
    </citation>
    <scope>NUCLEOTIDE SEQUENCE</scope>
    <source>
        <tissue evidence="7">Leaf</tissue>
    </source>
</reference>
<dbReference type="OrthoDB" id="1658288at2759"/>
<comment type="caution">
    <text evidence="7">The sequence shown here is derived from an EMBL/GenBank/DDBJ whole genome shotgun (WGS) entry which is preliminary data.</text>
</comment>
<feature type="domain" description="PNPLA" evidence="6">
    <location>
        <begin position="20"/>
        <end position="199"/>
    </location>
</feature>
<dbReference type="PROSITE" id="PS51635">
    <property type="entry name" value="PNPLA"/>
    <property type="match status" value="1"/>
</dbReference>